<evidence type="ECO:0000313" key="2">
    <source>
        <dbReference type="EMBL" id="GAA0467050.1"/>
    </source>
</evidence>
<comment type="caution">
    <text evidence="2">The sequence shown here is derived from an EMBL/GenBank/DDBJ whole genome shotgun (WGS) entry which is preliminary data.</text>
</comment>
<evidence type="ECO:0000256" key="1">
    <source>
        <dbReference type="SAM" id="MobiDB-lite"/>
    </source>
</evidence>
<evidence type="ECO:0000313" key="3">
    <source>
        <dbReference type="Proteomes" id="UP001499895"/>
    </source>
</evidence>
<reference evidence="3" key="1">
    <citation type="journal article" date="2019" name="Int. J. Syst. Evol. Microbiol.">
        <title>The Global Catalogue of Microorganisms (GCM) 10K type strain sequencing project: providing services to taxonomists for standard genome sequencing and annotation.</title>
        <authorList>
            <consortium name="The Broad Institute Genomics Platform"/>
            <consortium name="The Broad Institute Genome Sequencing Center for Infectious Disease"/>
            <person name="Wu L."/>
            <person name="Ma J."/>
        </authorList>
    </citation>
    <scope>NUCLEOTIDE SEQUENCE [LARGE SCALE GENOMIC DNA]</scope>
    <source>
        <strain evidence="3">JCM 10649</strain>
    </source>
</reference>
<dbReference type="Proteomes" id="UP001499895">
    <property type="component" value="Unassembled WGS sequence"/>
</dbReference>
<sequence length="100" mass="10555">MLAHVTETCDPGTPSVITDVTTTKAAVHDSKALPGILANLEHRDLLSKEHFVDGGYLSVALKPGAQQSAHQPPSTAPALLGRDGVQPLADVGRLRERALR</sequence>
<evidence type="ECO:0008006" key="4">
    <source>
        <dbReference type="Google" id="ProtNLM"/>
    </source>
</evidence>
<name>A0ABP3K1W1_9ACTN</name>
<dbReference type="EMBL" id="BAAAHB010000031">
    <property type="protein sequence ID" value="GAA0467050.1"/>
    <property type="molecule type" value="Genomic_DNA"/>
</dbReference>
<organism evidence="2 3">
    <name type="scientific">Streptomyces stramineus</name>
    <dbReference type="NCBI Taxonomy" id="173861"/>
    <lineage>
        <taxon>Bacteria</taxon>
        <taxon>Bacillati</taxon>
        <taxon>Actinomycetota</taxon>
        <taxon>Actinomycetes</taxon>
        <taxon>Kitasatosporales</taxon>
        <taxon>Streptomycetaceae</taxon>
        <taxon>Streptomyces</taxon>
    </lineage>
</organism>
<gene>
    <name evidence="2" type="ORF">GCM10009544_31620</name>
</gene>
<feature type="region of interest" description="Disordered" evidence="1">
    <location>
        <begin position="63"/>
        <end position="100"/>
    </location>
</feature>
<accession>A0ABP3K1W1</accession>
<keyword evidence="3" id="KW-1185">Reference proteome</keyword>
<proteinExistence type="predicted"/>
<protein>
    <recommendedName>
        <fullName evidence="4">Tn3 transposase DDE domain-containing protein</fullName>
    </recommendedName>
</protein>